<feature type="compositionally biased region" description="Low complexity" evidence="1">
    <location>
        <begin position="38"/>
        <end position="56"/>
    </location>
</feature>
<proteinExistence type="predicted"/>
<evidence type="ECO:0000256" key="1">
    <source>
        <dbReference type="SAM" id="MobiDB-lite"/>
    </source>
</evidence>
<dbReference type="KEGG" id="mcit:NCTC10181_00846"/>
<dbReference type="AlphaFoldDB" id="A0A449B303"/>
<evidence type="ECO:0008006" key="5">
    <source>
        <dbReference type="Google" id="ProtNLM"/>
    </source>
</evidence>
<reference evidence="3 4" key="1">
    <citation type="submission" date="2019-01" db="EMBL/GenBank/DDBJ databases">
        <authorList>
            <consortium name="Pathogen Informatics"/>
        </authorList>
    </citation>
    <scope>NUCLEOTIDE SEQUENCE [LARGE SCALE GENOMIC DNA]</scope>
    <source>
        <strain evidence="3 4">NCTC10181</strain>
    </source>
</reference>
<evidence type="ECO:0000256" key="2">
    <source>
        <dbReference type="SAM" id="SignalP"/>
    </source>
</evidence>
<keyword evidence="2" id="KW-0732">Signal</keyword>
<dbReference type="OrthoDB" id="9789566at2"/>
<sequence length="473" mass="54484">MKKKLIKFLYSGAFFASISAVAISCSNSQNQETAPGKPTNTNQENNNNPLNSPQDPTTNNQQNMENSNTPSPSPTNVSEKEHKGEHIDFSKSLFEVAKYDNWIVKDLSESGLLNKLELVPNGTNNSIDLKMIDYSKEKDAQSKNELVENFISYYFDLTNFWKAMTFFKLGEITQGTQKDKVHQFYEKDQFLVQDSSGKWVNLDFKKTGQYLPTKLDKDGNLEITYKIQHQDTNELITYHSTIEISKIDPKDPKYEDHNLSNEVLEDFEKFITQESDPIGKAHGNMDQYLVLANTYKLVLNTLDDKTKKVLDEMIHYLQVARNWSQKFAQQAEDKALTVGSVRQWYVQVNVSLAYIFEKAIGLLVDWVNANRNLSKEEIKTKIDQLKEILTKAKNSSNQLPIFKMLENLLTKYEDLKSKDSVLLTQEDLTNKDKLIVKWLGIENEKDVYDLKLKAVDVLLLFDKVFEFFKPKQG</sequence>
<feature type="compositionally biased region" description="Low complexity" evidence="1">
    <location>
        <begin position="66"/>
        <end position="76"/>
    </location>
</feature>
<accession>A0A449B303</accession>
<feature type="chain" id="PRO_5019079005" description="Lipoprotein" evidence="2">
    <location>
        <begin position="23"/>
        <end position="473"/>
    </location>
</feature>
<keyword evidence="4" id="KW-1185">Reference proteome</keyword>
<evidence type="ECO:0000313" key="3">
    <source>
        <dbReference type="EMBL" id="VEU74972.1"/>
    </source>
</evidence>
<evidence type="ECO:0000313" key="4">
    <source>
        <dbReference type="Proteomes" id="UP000290985"/>
    </source>
</evidence>
<dbReference type="RefSeq" id="WP_129725748.1">
    <property type="nucleotide sequence ID" value="NZ_LR215036.1"/>
</dbReference>
<feature type="region of interest" description="Disordered" evidence="1">
    <location>
        <begin position="29"/>
        <end position="84"/>
    </location>
</feature>
<dbReference type="PROSITE" id="PS51257">
    <property type="entry name" value="PROKAR_LIPOPROTEIN"/>
    <property type="match status" value="1"/>
</dbReference>
<dbReference type="Proteomes" id="UP000290985">
    <property type="component" value="Chromosome"/>
</dbReference>
<name>A0A449B303_9BACT</name>
<protein>
    <recommendedName>
        <fullName evidence="5">Lipoprotein</fullName>
    </recommendedName>
</protein>
<gene>
    <name evidence="3" type="ORF">NCTC10181_00846</name>
</gene>
<organism evidence="3 4">
    <name type="scientific">Mycoplasmopsis citelli</name>
    <dbReference type="NCBI Taxonomy" id="171281"/>
    <lineage>
        <taxon>Bacteria</taxon>
        <taxon>Bacillati</taxon>
        <taxon>Mycoplasmatota</taxon>
        <taxon>Mycoplasmoidales</taxon>
        <taxon>Metamycoplasmataceae</taxon>
        <taxon>Mycoplasmopsis</taxon>
    </lineage>
</organism>
<feature type="signal peptide" evidence="2">
    <location>
        <begin position="1"/>
        <end position="22"/>
    </location>
</feature>
<dbReference type="EMBL" id="LR215036">
    <property type="protein sequence ID" value="VEU74972.1"/>
    <property type="molecule type" value="Genomic_DNA"/>
</dbReference>